<evidence type="ECO:0000313" key="1">
    <source>
        <dbReference type="EMBL" id="EJW78381.1"/>
    </source>
</evidence>
<dbReference type="EMBL" id="ADBV01006644">
    <property type="protein sequence ID" value="EJW78381.1"/>
    <property type="molecule type" value="Genomic_DNA"/>
</dbReference>
<accession>J9E7S9</accession>
<reference evidence="2" key="1">
    <citation type="submission" date="2012-08" db="EMBL/GenBank/DDBJ databases">
        <title>The Genome Sequence of Wuchereria bancrofti.</title>
        <authorList>
            <person name="Nutman T.B."/>
            <person name="Fink D.L."/>
            <person name="Russ C."/>
            <person name="Young S."/>
            <person name="Zeng Q."/>
            <person name="Koehrsen M."/>
            <person name="Alvarado L."/>
            <person name="Berlin A."/>
            <person name="Chapman S.B."/>
            <person name="Chen Z."/>
            <person name="Freedman E."/>
            <person name="Gellesch M."/>
            <person name="Goldberg J."/>
            <person name="Griggs A."/>
            <person name="Gujja S."/>
            <person name="Heilman E.R."/>
            <person name="Heiman D."/>
            <person name="Hepburn T."/>
            <person name="Howarth C."/>
            <person name="Jen D."/>
            <person name="Larson L."/>
            <person name="Lewis B."/>
            <person name="Mehta T."/>
            <person name="Park D."/>
            <person name="Pearson M."/>
            <person name="Roberts A."/>
            <person name="Saif S."/>
            <person name="Shea T."/>
            <person name="Shenoy N."/>
            <person name="Sisk P."/>
            <person name="Stolte C."/>
            <person name="Sykes S."/>
            <person name="Walk T."/>
            <person name="White J."/>
            <person name="Yandava C."/>
            <person name="Haas B."/>
            <person name="Henn M.R."/>
            <person name="Nusbaum C."/>
            <person name="Birren B."/>
        </authorList>
    </citation>
    <scope>NUCLEOTIDE SEQUENCE [LARGE SCALE GENOMIC DNA]</scope>
    <source>
        <strain evidence="2">NA</strain>
    </source>
</reference>
<dbReference type="AlphaFoldDB" id="J9E7S9"/>
<proteinExistence type="predicted"/>
<gene>
    <name evidence="1" type="ORF">WUBG_10713</name>
</gene>
<organism evidence="1 2">
    <name type="scientific">Wuchereria bancrofti</name>
    <dbReference type="NCBI Taxonomy" id="6293"/>
    <lineage>
        <taxon>Eukaryota</taxon>
        <taxon>Metazoa</taxon>
        <taxon>Ecdysozoa</taxon>
        <taxon>Nematoda</taxon>
        <taxon>Chromadorea</taxon>
        <taxon>Rhabditida</taxon>
        <taxon>Spirurina</taxon>
        <taxon>Spiruromorpha</taxon>
        <taxon>Filarioidea</taxon>
        <taxon>Onchocercidae</taxon>
        <taxon>Wuchereria</taxon>
    </lineage>
</organism>
<dbReference type="Proteomes" id="UP000004810">
    <property type="component" value="Unassembled WGS sequence"/>
</dbReference>
<evidence type="ECO:0000313" key="2">
    <source>
        <dbReference type="Proteomes" id="UP000004810"/>
    </source>
</evidence>
<comment type="caution">
    <text evidence="1">The sequence shown here is derived from an EMBL/GenBank/DDBJ whole genome shotgun (WGS) entry which is preliminary data.</text>
</comment>
<protein>
    <submittedName>
        <fullName evidence="1">Uncharacterized protein</fullName>
    </submittedName>
</protein>
<name>J9E7S9_WUCBA</name>
<sequence>MVPRMVEVVRDRKSGIHCCCLEGCLRVSVIGEKRCALCTSSGQAPVVEPFPTLSVDTHFYFLFSHPRHIIPLLIPSSSPIIRKKIKERDCSDNVILILEVRG</sequence>